<keyword evidence="11" id="KW-1185">Reference proteome</keyword>
<dbReference type="AlphaFoldDB" id="U3GZC1"/>
<dbReference type="GO" id="GO:0005737">
    <property type="term" value="C:cytoplasm"/>
    <property type="evidence" value="ECO:0007669"/>
    <property type="project" value="UniProtKB-SubCell"/>
</dbReference>
<dbReference type="InterPro" id="IPR015262">
    <property type="entry name" value="tRNA_Ile_lys_synt_subst-bd"/>
</dbReference>
<dbReference type="SUPFAM" id="SSF52402">
    <property type="entry name" value="Adenine nucleotide alpha hydrolases-like"/>
    <property type="match status" value="1"/>
</dbReference>
<dbReference type="InterPro" id="IPR014729">
    <property type="entry name" value="Rossmann-like_a/b/a_fold"/>
</dbReference>
<dbReference type="CDD" id="cd01992">
    <property type="entry name" value="TilS_N"/>
    <property type="match status" value="1"/>
</dbReference>
<comment type="function">
    <text evidence="7">Ligates lysine onto the cytidine present at position 34 of the AUA codon-specific tRNA(Ile) that contains the anticodon CAU, in an ATP-dependent manner. Cytidine is converted to lysidine, thus changing the amino acid specificity of the tRNA from methionine to isoleucine.</text>
</comment>
<comment type="catalytic activity">
    <reaction evidence="6 7">
        <text>cytidine(34) in tRNA(Ile2) + L-lysine + ATP = lysidine(34) in tRNA(Ile2) + AMP + diphosphate + H(+)</text>
        <dbReference type="Rhea" id="RHEA:43744"/>
        <dbReference type="Rhea" id="RHEA-COMP:10625"/>
        <dbReference type="Rhea" id="RHEA-COMP:10670"/>
        <dbReference type="ChEBI" id="CHEBI:15378"/>
        <dbReference type="ChEBI" id="CHEBI:30616"/>
        <dbReference type="ChEBI" id="CHEBI:32551"/>
        <dbReference type="ChEBI" id="CHEBI:33019"/>
        <dbReference type="ChEBI" id="CHEBI:82748"/>
        <dbReference type="ChEBI" id="CHEBI:83665"/>
        <dbReference type="ChEBI" id="CHEBI:456215"/>
        <dbReference type="EC" id="6.3.4.19"/>
    </reaction>
</comment>
<dbReference type="GO" id="GO:0005524">
    <property type="term" value="F:ATP binding"/>
    <property type="evidence" value="ECO:0007669"/>
    <property type="project" value="UniProtKB-UniRule"/>
</dbReference>
<dbReference type="HAMAP" id="MF_01161">
    <property type="entry name" value="tRNA_Ile_lys_synt"/>
    <property type="match status" value="1"/>
</dbReference>
<comment type="similarity">
    <text evidence="7">Belongs to the tRNA(Ile)-lysidine synthase family.</text>
</comment>
<evidence type="ECO:0000313" key="11">
    <source>
        <dbReference type="Proteomes" id="UP000016943"/>
    </source>
</evidence>
<accession>U3GZC1</accession>
<keyword evidence="2 7" id="KW-0436">Ligase</keyword>
<evidence type="ECO:0000313" key="10">
    <source>
        <dbReference type="EMBL" id="AGU15846.1"/>
    </source>
</evidence>
<evidence type="ECO:0000256" key="7">
    <source>
        <dbReference type="HAMAP-Rule" id="MF_01161"/>
    </source>
</evidence>
<proteinExistence type="inferred from homology"/>
<dbReference type="InterPro" id="IPR012795">
    <property type="entry name" value="tRNA_Ile_lys_synt_N"/>
</dbReference>
<evidence type="ECO:0000259" key="9">
    <source>
        <dbReference type="Pfam" id="PF09179"/>
    </source>
</evidence>
<dbReference type="Proteomes" id="UP000016943">
    <property type="component" value="Chromosome"/>
</dbReference>
<dbReference type="SUPFAM" id="SSF82829">
    <property type="entry name" value="MesJ substrate recognition domain-like"/>
    <property type="match status" value="1"/>
</dbReference>
<dbReference type="InterPro" id="IPR012094">
    <property type="entry name" value="tRNA_Ile_lys_synt"/>
</dbReference>
<dbReference type="STRING" id="1348662.CARG_08740"/>
<evidence type="ECO:0000256" key="4">
    <source>
        <dbReference type="ARBA" id="ARBA00022741"/>
    </source>
</evidence>
<keyword evidence="3 7" id="KW-0819">tRNA processing</keyword>
<evidence type="ECO:0000256" key="5">
    <source>
        <dbReference type="ARBA" id="ARBA00022840"/>
    </source>
</evidence>
<organism evidence="10 11">
    <name type="scientific">Corynebacterium argentoratense DSM 44202</name>
    <dbReference type="NCBI Taxonomy" id="1348662"/>
    <lineage>
        <taxon>Bacteria</taxon>
        <taxon>Bacillati</taxon>
        <taxon>Actinomycetota</taxon>
        <taxon>Actinomycetes</taxon>
        <taxon>Mycobacteriales</taxon>
        <taxon>Corynebacteriaceae</taxon>
        <taxon>Corynebacterium</taxon>
    </lineage>
</organism>
<dbReference type="NCBIfam" id="TIGR02432">
    <property type="entry name" value="lysidine_TilS_N"/>
    <property type="match status" value="1"/>
</dbReference>
<feature type="domain" description="tRNA(Ile)-lysidine synthase substrate-binding" evidence="9">
    <location>
        <begin position="269"/>
        <end position="341"/>
    </location>
</feature>
<keyword evidence="4 7" id="KW-0547">Nucleotide-binding</keyword>
<dbReference type="GO" id="GO:0032267">
    <property type="term" value="F:tRNA(Ile)-lysidine synthase activity"/>
    <property type="evidence" value="ECO:0007669"/>
    <property type="project" value="UniProtKB-EC"/>
</dbReference>
<feature type="binding site" evidence="7">
    <location>
        <begin position="44"/>
        <end position="49"/>
    </location>
    <ligand>
        <name>ATP</name>
        <dbReference type="ChEBI" id="CHEBI:30616"/>
    </ligand>
</feature>
<evidence type="ECO:0000259" key="8">
    <source>
        <dbReference type="Pfam" id="PF01171"/>
    </source>
</evidence>
<dbReference type="GO" id="GO:0006400">
    <property type="term" value="P:tRNA modification"/>
    <property type="evidence" value="ECO:0007669"/>
    <property type="project" value="UniProtKB-UniRule"/>
</dbReference>
<dbReference type="Pfam" id="PF09179">
    <property type="entry name" value="TilS"/>
    <property type="match status" value="1"/>
</dbReference>
<dbReference type="Pfam" id="PF01171">
    <property type="entry name" value="ATP_bind_3"/>
    <property type="match status" value="1"/>
</dbReference>
<gene>
    <name evidence="7" type="primary">tilS</name>
    <name evidence="10" type="ORF">CARG_08740</name>
</gene>
<name>U3GZC1_9CORY</name>
<comment type="subcellular location">
    <subcellularLocation>
        <location evidence="7">Cytoplasm</location>
    </subcellularLocation>
</comment>
<feature type="domain" description="tRNA(Ile)-lysidine/2-thiocytidine synthase N-terminal" evidence="8">
    <location>
        <begin position="39"/>
        <end position="214"/>
    </location>
</feature>
<dbReference type="eggNOG" id="COG0037">
    <property type="taxonomic scope" value="Bacteria"/>
</dbReference>
<dbReference type="HOGENOM" id="CLU_018869_1_1_11"/>
<evidence type="ECO:0000256" key="2">
    <source>
        <dbReference type="ARBA" id="ARBA00022598"/>
    </source>
</evidence>
<comment type="domain">
    <text evidence="7">The N-terminal region contains the highly conserved SGGXDS motif, predicted to be a P-loop motif involved in ATP binding.</text>
</comment>
<dbReference type="PANTHER" id="PTHR43033">
    <property type="entry name" value="TRNA(ILE)-LYSIDINE SYNTHASE-RELATED"/>
    <property type="match status" value="1"/>
</dbReference>
<evidence type="ECO:0000256" key="1">
    <source>
        <dbReference type="ARBA" id="ARBA00022490"/>
    </source>
</evidence>
<dbReference type="KEGG" id="caz:CARG_08740"/>
<keyword evidence="5 7" id="KW-0067">ATP-binding</keyword>
<sequence>MGVWELPRRSPCLLTVRRAVRAWWEGADAAGVAGGRGSVAVGVSGGADSLALLLGVLAEVGPDAGGVPVDAVVVDHGLQPGSGGVARRVAGVCEQLGARAVVLRAVIDDAAVARVGVEAAARAGRFGAFADAGFGRVLVGHTADDQAETFVLSASRGFCSPMRPVSVVGGVEVVRPLLSVRRSDTRGACVEVGVPVWEDPHNSDERFERVRVRRRVMPFVEVGAVALAADDVAEDAALLDELADAVFDAVVCDVLRDDVAVVAGGAASLSVKVLEGQPVPIVRRVVARWLRLVGANPTGGSIRAVVQLIVAWSGQGAVAVRRADGGVGGGRLEVRRRGGKLEVDRTGLNLG</sequence>
<reference evidence="10 11" key="1">
    <citation type="journal article" date="2013" name="Genome Announc.">
        <title>Whole-Genome Sequence of the Clinical Strain Corynebacterium argentoratense DSM 44202, Isolated from a Human Throat Specimen.</title>
        <authorList>
            <person name="Bomholt C."/>
            <person name="Glaub A."/>
            <person name="Gravermann K."/>
            <person name="Albersmeier A."/>
            <person name="Brinkrolf K."/>
            <person name="Ruckert C."/>
            <person name="Tauch A."/>
        </authorList>
    </citation>
    <scope>NUCLEOTIDE SEQUENCE [LARGE SCALE GENOMIC DNA]</scope>
    <source>
        <strain evidence="10">DSM 44202</strain>
    </source>
</reference>
<keyword evidence="1 7" id="KW-0963">Cytoplasm</keyword>
<dbReference type="InterPro" id="IPR011063">
    <property type="entry name" value="TilS/TtcA_N"/>
</dbReference>
<evidence type="ECO:0000256" key="6">
    <source>
        <dbReference type="ARBA" id="ARBA00048539"/>
    </source>
</evidence>
<protein>
    <recommendedName>
        <fullName evidence="7">tRNA(Ile)-lysidine synthase</fullName>
        <ecNumber evidence="7">6.3.4.19</ecNumber>
    </recommendedName>
    <alternativeName>
        <fullName evidence="7">tRNA(Ile)-2-lysyl-cytidine synthase</fullName>
    </alternativeName>
    <alternativeName>
        <fullName evidence="7">tRNA(Ile)-lysidine synthetase</fullName>
    </alternativeName>
</protein>
<dbReference type="EMBL" id="CP006365">
    <property type="protein sequence ID" value="AGU15846.1"/>
    <property type="molecule type" value="Genomic_DNA"/>
</dbReference>
<evidence type="ECO:0000256" key="3">
    <source>
        <dbReference type="ARBA" id="ARBA00022694"/>
    </source>
</evidence>
<dbReference type="EC" id="6.3.4.19" evidence="7"/>
<dbReference type="PATRIC" id="fig|1348662.3.peg.1724"/>
<dbReference type="PANTHER" id="PTHR43033:SF1">
    <property type="entry name" value="TRNA(ILE)-LYSIDINE SYNTHASE-RELATED"/>
    <property type="match status" value="1"/>
</dbReference>
<dbReference type="Gene3D" id="3.40.50.620">
    <property type="entry name" value="HUPs"/>
    <property type="match status" value="1"/>
</dbReference>